<dbReference type="eggNOG" id="COG2198">
    <property type="taxonomic scope" value="Bacteria"/>
</dbReference>
<dbReference type="GO" id="GO:0004672">
    <property type="term" value="F:protein kinase activity"/>
    <property type="evidence" value="ECO:0007669"/>
    <property type="project" value="UniProtKB-ARBA"/>
</dbReference>
<evidence type="ECO:0000313" key="5">
    <source>
        <dbReference type="Proteomes" id="UP000053586"/>
    </source>
</evidence>
<protein>
    <recommendedName>
        <fullName evidence="3">HPt domain-containing protein</fullName>
    </recommendedName>
</protein>
<dbReference type="STRING" id="56804.BAE46_12740"/>
<organism evidence="4 5">
    <name type="scientific">Glaciecola punicea ACAM 611</name>
    <dbReference type="NCBI Taxonomy" id="1121923"/>
    <lineage>
        <taxon>Bacteria</taxon>
        <taxon>Pseudomonadati</taxon>
        <taxon>Pseudomonadota</taxon>
        <taxon>Gammaproteobacteria</taxon>
        <taxon>Alteromonadales</taxon>
        <taxon>Alteromonadaceae</taxon>
        <taxon>Glaciecola</taxon>
    </lineage>
</organism>
<keyword evidence="1" id="KW-0902">Two-component regulatory system</keyword>
<dbReference type="OrthoDB" id="6386737at2"/>
<dbReference type="InterPro" id="IPR036641">
    <property type="entry name" value="HPT_dom_sf"/>
</dbReference>
<dbReference type="Pfam" id="PF01627">
    <property type="entry name" value="Hpt"/>
    <property type="match status" value="1"/>
</dbReference>
<dbReference type="Proteomes" id="UP000053586">
    <property type="component" value="Unassembled WGS sequence"/>
</dbReference>
<dbReference type="Gene3D" id="1.20.120.160">
    <property type="entry name" value="HPT domain"/>
    <property type="match status" value="1"/>
</dbReference>
<dbReference type="EMBL" id="BAET01000007">
    <property type="protein sequence ID" value="GAB54661.1"/>
    <property type="molecule type" value="Genomic_DNA"/>
</dbReference>
<sequence>MTKTHKLVDIEFATTQLGGNVALLAKLLHKFCDEFTYTPQQVKDALAQNDVKSAELKVHTAKGLSGNIGLTALYECSKVLEQQISQDNIDPLQVDAFQNVMQDTIKHIKTLAEDLQYLEAIEMIKRTR</sequence>
<name>H5T8N4_9ALTE</name>
<gene>
    <name evidence="4" type="ORF">GPUN_0515</name>
</gene>
<comment type="caution">
    <text evidence="4">The sequence shown here is derived from an EMBL/GenBank/DDBJ whole genome shotgun (WGS) entry which is preliminary data.</text>
</comment>
<evidence type="ECO:0000256" key="2">
    <source>
        <dbReference type="PROSITE-ProRule" id="PRU00110"/>
    </source>
</evidence>
<proteinExistence type="predicted"/>
<reference evidence="4 5" key="2">
    <citation type="journal article" date="2017" name="Antonie Van Leeuwenhoek">
        <title>Rhizobium rhizosphaerae sp. nov., a novel species isolated from rice rhizosphere.</title>
        <authorList>
            <person name="Zhao J.J."/>
            <person name="Zhang J."/>
            <person name="Zhang R.J."/>
            <person name="Zhang C.W."/>
            <person name="Yin H.Q."/>
            <person name="Zhang X.X."/>
        </authorList>
    </citation>
    <scope>NUCLEOTIDE SEQUENCE [LARGE SCALE GENOMIC DNA]</scope>
    <source>
        <strain evidence="4 5">ACAM 611</strain>
    </source>
</reference>
<feature type="domain" description="HPt" evidence="3">
    <location>
        <begin position="20"/>
        <end position="118"/>
    </location>
</feature>
<keyword evidence="2" id="KW-0597">Phosphoprotein</keyword>
<dbReference type="AlphaFoldDB" id="H5T8N4"/>
<dbReference type="GO" id="GO:0000160">
    <property type="term" value="P:phosphorelay signal transduction system"/>
    <property type="evidence" value="ECO:0007669"/>
    <property type="project" value="UniProtKB-KW"/>
</dbReference>
<evidence type="ECO:0000259" key="3">
    <source>
        <dbReference type="PROSITE" id="PS50894"/>
    </source>
</evidence>
<evidence type="ECO:0000256" key="1">
    <source>
        <dbReference type="ARBA" id="ARBA00023012"/>
    </source>
</evidence>
<reference evidence="4 5" key="1">
    <citation type="journal article" date="2012" name="J. Bacteriol.">
        <title>Genome sequence of proteorhodopsin-containing sea ice bacterium Glaciecola punicea ACAM 611T.</title>
        <authorList>
            <person name="Qin Q.-L."/>
            <person name="Xie B.-B."/>
            <person name="Shu Y.-L."/>
            <person name="Rong J.-C."/>
            <person name="Zhao D.-L."/>
            <person name="Zhang X.-Y."/>
            <person name="Chen X.-L."/>
            <person name="Zhou B.-C."/>
            <person name="Zhanga Y.-Z."/>
        </authorList>
    </citation>
    <scope>NUCLEOTIDE SEQUENCE [LARGE SCALE GENOMIC DNA]</scope>
    <source>
        <strain evidence="4 5">ACAM 611</strain>
    </source>
</reference>
<dbReference type="RefSeq" id="WP_006003095.1">
    <property type="nucleotide sequence ID" value="NZ_BAET01000007.1"/>
</dbReference>
<dbReference type="PROSITE" id="PS50894">
    <property type="entry name" value="HPT"/>
    <property type="match status" value="1"/>
</dbReference>
<evidence type="ECO:0000313" key="4">
    <source>
        <dbReference type="EMBL" id="GAB54661.1"/>
    </source>
</evidence>
<accession>H5T8N4</accession>
<keyword evidence="5" id="KW-1185">Reference proteome</keyword>
<dbReference type="InterPro" id="IPR008207">
    <property type="entry name" value="Sig_transdc_His_kin_Hpt_dom"/>
</dbReference>
<dbReference type="SUPFAM" id="SSF47226">
    <property type="entry name" value="Histidine-containing phosphotransfer domain, HPT domain"/>
    <property type="match status" value="1"/>
</dbReference>
<feature type="modified residue" description="Phosphohistidine" evidence="2">
    <location>
        <position position="59"/>
    </location>
</feature>